<dbReference type="AlphaFoldDB" id="A0A2T9Q851"/>
<name>A0A2T9Q851_SALET</name>
<dbReference type="EMBL" id="AAKJYZ010000003">
    <property type="protein sequence ID" value="ECS5568440.1"/>
    <property type="molecule type" value="Genomic_DNA"/>
</dbReference>
<reference evidence="1" key="3">
    <citation type="submission" date="2018-09" db="EMBL/GenBank/DDBJ databases">
        <authorList>
            <person name="Ashton P.M."/>
            <person name="Dallman T."/>
            <person name="Nair S."/>
            <person name="De Pinna E."/>
            <person name="Peters T."/>
            <person name="Grant K."/>
        </authorList>
    </citation>
    <scope>NUCLEOTIDE SEQUENCE</scope>
    <source>
        <strain evidence="1">579255</strain>
    </source>
</reference>
<evidence type="ECO:0000313" key="5">
    <source>
        <dbReference type="EMBL" id="ECT9247008.1"/>
    </source>
</evidence>
<evidence type="ECO:0000313" key="6">
    <source>
        <dbReference type="EMBL" id="ECU6931781.1"/>
    </source>
</evidence>
<comment type="caution">
    <text evidence="1">The sequence shown here is derived from an EMBL/GenBank/DDBJ whole genome shotgun (WGS) entry which is preliminary data.</text>
</comment>
<gene>
    <name evidence="4" type="ORF">A6E75_06160</name>
    <name evidence="6" type="ORF">A8D33_22745</name>
    <name evidence="2" type="ORF">APX06_01870</name>
    <name evidence="3" type="ORF">BGP46_04310</name>
    <name evidence="5" type="ORF">CGD37_00045</name>
    <name evidence="1" type="ORF">D4F32_06845</name>
</gene>
<sequence>MTKQPTIAVGTHCIHTSKWEKRRCRVVAHDGAVVVVKMERGGYIGVPEKSLTPEKQNGDAP</sequence>
<protein>
    <submittedName>
        <fullName evidence="1">Uncharacterized protein</fullName>
    </submittedName>
</protein>
<proteinExistence type="predicted"/>
<evidence type="ECO:0000313" key="1">
    <source>
        <dbReference type="EMBL" id="EBY3764345.1"/>
    </source>
</evidence>
<reference evidence="6" key="2">
    <citation type="submission" date="2018-07" db="EMBL/GenBank/DDBJ databases">
        <authorList>
            <consortium name="PulseNet: The National Subtyping Network for Foodborne Disease Surveillance"/>
            <person name="Tarr C.L."/>
            <person name="Trees E."/>
            <person name="Katz L.S."/>
            <person name="Carleton-Romer H.A."/>
            <person name="Stroika S."/>
            <person name="Kucerova Z."/>
            <person name="Roache K.F."/>
            <person name="Sabol A.L."/>
            <person name="Besser J."/>
            <person name="Gerner-Smidt P."/>
        </authorList>
    </citation>
    <scope>NUCLEOTIDE SEQUENCE</scope>
    <source>
        <strain evidence="6">PNUSAS002073</strain>
    </source>
</reference>
<dbReference type="EMBL" id="AAKNKP010000004">
    <property type="protein sequence ID" value="ECT6424101.1"/>
    <property type="molecule type" value="Genomic_DNA"/>
</dbReference>
<dbReference type="EMBL" id="AAKQSY010000030">
    <property type="protein sequence ID" value="ECU6931781.1"/>
    <property type="molecule type" value="Genomic_DNA"/>
</dbReference>
<dbReference type="EMBL" id="AAKOHZ010000001">
    <property type="protein sequence ID" value="ECT9247008.1"/>
    <property type="molecule type" value="Genomic_DNA"/>
</dbReference>
<dbReference type="Proteomes" id="UP000839902">
    <property type="component" value="Unassembled WGS sequence"/>
</dbReference>
<dbReference type="RefSeq" id="WP_023234221.1">
    <property type="nucleotide sequence ID" value="NZ_MZDL01000004.1"/>
</dbReference>
<evidence type="ECO:0000313" key="4">
    <source>
        <dbReference type="EMBL" id="ECT6424101.1"/>
    </source>
</evidence>
<dbReference type="EMBL" id="AAKIXF010000002">
    <property type="protein sequence ID" value="ECS2240819.1"/>
    <property type="molecule type" value="Genomic_DNA"/>
</dbReference>
<dbReference type="EMBL" id="AAHNXN010000005">
    <property type="protein sequence ID" value="EBY3764345.1"/>
    <property type="molecule type" value="Genomic_DNA"/>
</dbReference>
<accession>A0A2T9Q851</accession>
<organism evidence="1">
    <name type="scientific">Salmonella enterica subsp. enterica serovar Cerro</name>
    <dbReference type="NCBI Taxonomy" id="340188"/>
    <lineage>
        <taxon>Bacteria</taxon>
        <taxon>Pseudomonadati</taxon>
        <taxon>Pseudomonadota</taxon>
        <taxon>Gammaproteobacteria</taxon>
        <taxon>Enterobacterales</taxon>
        <taxon>Enterobacteriaceae</taxon>
        <taxon>Salmonella</taxon>
    </lineage>
</organism>
<evidence type="ECO:0000313" key="3">
    <source>
        <dbReference type="EMBL" id="ECS5568440.1"/>
    </source>
</evidence>
<evidence type="ECO:0000313" key="2">
    <source>
        <dbReference type="EMBL" id="ECS2240819.1"/>
    </source>
</evidence>
<reference evidence="2" key="1">
    <citation type="submission" date="2018-07" db="EMBL/GenBank/DDBJ databases">
        <authorList>
            <consortium name="NARMS: The National Antimicrobial Resistance Monitoring System"/>
        </authorList>
    </citation>
    <scope>NUCLEOTIDE SEQUENCE [LARGE SCALE GENOMIC DNA]</scope>
    <source>
        <strain evidence="2">FSIS1503023</strain>
        <strain evidence="4">FSIS1606185</strain>
        <strain evidence="3">FSIS1607449</strain>
        <strain evidence="5">FSIS1702211</strain>
    </source>
</reference>